<dbReference type="WBParaSite" id="NBR_0001560001-mRNA-1">
    <property type="protein sequence ID" value="NBR_0001560001-mRNA-1"/>
    <property type="gene ID" value="NBR_0001560001"/>
</dbReference>
<evidence type="ECO:0000256" key="2">
    <source>
        <dbReference type="SAM" id="MobiDB-lite"/>
    </source>
</evidence>
<dbReference type="GO" id="GO:0003676">
    <property type="term" value="F:nucleic acid binding"/>
    <property type="evidence" value="ECO:0007669"/>
    <property type="project" value="InterPro"/>
</dbReference>
<dbReference type="STRING" id="27835.A0A0N4YFQ6"/>
<dbReference type="Proteomes" id="UP000271162">
    <property type="component" value="Unassembled WGS sequence"/>
</dbReference>
<name>A0A0N4YFQ6_NIPBR</name>
<dbReference type="Gene3D" id="4.10.60.10">
    <property type="entry name" value="Zinc finger, CCHC-type"/>
    <property type="match status" value="1"/>
</dbReference>
<feature type="compositionally biased region" description="Polar residues" evidence="2">
    <location>
        <begin position="145"/>
        <end position="158"/>
    </location>
</feature>
<feature type="domain" description="CCHC-type" evidence="3">
    <location>
        <begin position="164"/>
        <end position="181"/>
    </location>
</feature>
<keyword evidence="1" id="KW-0863">Zinc-finger</keyword>
<dbReference type="GO" id="GO:0019899">
    <property type="term" value="F:enzyme binding"/>
    <property type="evidence" value="ECO:0007669"/>
    <property type="project" value="UniProtKB-ARBA"/>
</dbReference>
<reference evidence="4 5" key="2">
    <citation type="submission" date="2018-11" db="EMBL/GenBank/DDBJ databases">
        <authorList>
            <consortium name="Pathogen Informatics"/>
        </authorList>
    </citation>
    <scope>NUCLEOTIDE SEQUENCE [LARGE SCALE GENOMIC DNA]</scope>
</reference>
<sequence>MRALTKLKQLCLCPNQEVADFCTIMERLAREANPEGSQEDKSLELAHGLLDNLREWPEHYQLIATLHRVDPRKAYEEIKQLALSIEQSKLMLNVHGRKPFGSWKSSFEQYHSPPNKLAEQCRAIRREEQIRNASRREQGGGYRGSSPTVPRLSSSTKLDSNESRKCYNCAKYGHLSRDCPQRVTKVNRVEHRGDSTEKMKDTISGVIDKARSLGMRVKELQSMGELVGERLVGQLNLLDGSCPVLLDTGSMISIIPIEVLAQAKERGYDVDALQLIENSQLRPVFDASNNRMSFLEAVCIDAELEGGNRYQVPFHISGDKSK</sequence>
<keyword evidence="1" id="KW-0479">Metal-binding</keyword>
<dbReference type="GO" id="GO:0008270">
    <property type="term" value="F:zinc ion binding"/>
    <property type="evidence" value="ECO:0007669"/>
    <property type="project" value="UniProtKB-KW"/>
</dbReference>
<dbReference type="InterPro" id="IPR036875">
    <property type="entry name" value="Znf_CCHC_sf"/>
</dbReference>
<dbReference type="PROSITE" id="PS50158">
    <property type="entry name" value="ZF_CCHC"/>
    <property type="match status" value="1"/>
</dbReference>
<dbReference type="EMBL" id="UYSL01021809">
    <property type="protein sequence ID" value="VDL79195.1"/>
    <property type="molecule type" value="Genomic_DNA"/>
</dbReference>
<dbReference type="InterPro" id="IPR001878">
    <property type="entry name" value="Znf_CCHC"/>
</dbReference>
<dbReference type="GO" id="GO:0005737">
    <property type="term" value="C:cytoplasm"/>
    <property type="evidence" value="ECO:0007669"/>
    <property type="project" value="UniProtKB-ARBA"/>
</dbReference>
<dbReference type="Pfam" id="PF00098">
    <property type="entry name" value="zf-CCHC"/>
    <property type="match status" value="1"/>
</dbReference>
<evidence type="ECO:0000313" key="5">
    <source>
        <dbReference type="Proteomes" id="UP000271162"/>
    </source>
</evidence>
<feature type="region of interest" description="Disordered" evidence="2">
    <location>
        <begin position="130"/>
        <end position="158"/>
    </location>
</feature>
<proteinExistence type="predicted"/>
<dbReference type="SUPFAM" id="SSF57756">
    <property type="entry name" value="Retrovirus zinc finger-like domains"/>
    <property type="match status" value="1"/>
</dbReference>
<dbReference type="SMART" id="SM00343">
    <property type="entry name" value="ZnF_C2HC"/>
    <property type="match status" value="1"/>
</dbReference>
<gene>
    <name evidence="4" type="ORF">NBR_LOCUS15601</name>
</gene>
<dbReference type="AlphaFoldDB" id="A0A0N4YFQ6"/>
<evidence type="ECO:0000313" key="4">
    <source>
        <dbReference type="EMBL" id="VDL79195.1"/>
    </source>
</evidence>
<organism evidence="6">
    <name type="scientific">Nippostrongylus brasiliensis</name>
    <name type="common">Rat hookworm</name>
    <dbReference type="NCBI Taxonomy" id="27835"/>
    <lineage>
        <taxon>Eukaryota</taxon>
        <taxon>Metazoa</taxon>
        <taxon>Ecdysozoa</taxon>
        <taxon>Nematoda</taxon>
        <taxon>Chromadorea</taxon>
        <taxon>Rhabditida</taxon>
        <taxon>Rhabditina</taxon>
        <taxon>Rhabditomorpha</taxon>
        <taxon>Strongyloidea</taxon>
        <taxon>Heligmosomidae</taxon>
        <taxon>Nippostrongylus</taxon>
    </lineage>
</organism>
<evidence type="ECO:0000259" key="3">
    <source>
        <dbReference type="PROSITE" id="PS50158"/>
    </source>
</evidence>
<protein>
    <submittedName>
        <fullName evidence="6">CCHC-type domain-containing protein</fullName>
    </submittedName>
</protein>
<keyword evidence="5" id="KW-1185">Reference proteome</keyword>
<keyword evidence="1" id="KW-0862">Zinc</keyword>
<evidence type="ECO:0000256" key="1">
    <source>
        <dbReference type="PROSITE-ProRule" id="PRU00047"/>
    </source>
</evidence>
<evidence type="ECO:0000313" key="6">
    <source>
        <dbReference type="WBParaSite" id="NBR_0001560001-mRNA-1"/>
    </source>
</evidence>
<reference evidence="6" key="1">
    <citation type="submission" date="2017-02" db="UniProtKB">
        <authorList>
            <consortium name="WormBaseParasite"/>
        </authorList>
    </citation>
    <scope>IDENTIFICATION</scope>
</reference>
<accession>A0A0N4YFQ6</accession>